<sequence length="184" mass="21240">MVTYLILRQQSHWGVNFIKKNLKPKKLGPTFNLTGRPTIARMTEDLRGQPHSVATVGSKNNMNSQVRSPPFSNKEVQDEDLIEEEKDLSPSSPETPQGHPRDQNRVWKGLRNRIMKGLRSLCCCCSATEEREQILDSNLAMTIVMMGSRFKLPFMRVEGPWWNHFYMKRPENGDSRQITELPLE</sequence>
<organism evidence="2 3">
    <name type="scientific">Neotoma lepida</name>
    <name type="common">Desert woodrat</name>
    <dbReference type="NCBI Taxonomy" id="56216"/>
    <lineage>
        <taxon>Eukaryota</taxon>
        <taxon>Metazoa</taxon>
        <taxon>Chordata</taxon>
        <taxon>Craniata</taxon>
        <taxon>Vertebrata</taxon>
        <taxon>Euteleostomi</taxon>
        <taxon>Mammalia</taxon>
        <taxon>Eutheria</taxon>
        <taxon>Euarchontoglires</taxon>
        <taxon>Glires</taxon>
        <taxon>Rodentia</taxon>
        <taxon>Myomorpha</taxon>
        <taxon>Muroidea</taxon>
        <taxon>Cricetidae</taxon>
        <taxon>Neotominae</taxon>
        <taxon>Neotoma</taxon>
    </lineage>
</organism>
<keyword evidence="3" id="KW-1185">Reference proteome</keyword>
<gene>
    <name evidence="2" type="ORF">A6R68_07143</name>
</gene>
<feature type="region of interest" description="Disordered" evidence="1">
    <location>
        <begin position="51"/>
        <end position="105"/>
    </location>
</feature>
<dbReference type="Proteomes" id="UP000092124">
    <property type="component" value="Unassembled WGS sequence"/>
</dbReference>
<name>A0A1A6GGA4_NEOLE</name>
<dbReference type="AlphaFoldDB" id="A0A1A6GGA4"/>
<accession>A0A1A6GGA4</accession>
<dbReference type="STRING" id="56216.A0A1A6GGA4"/>
<reference evidence="2 3" key="1">
    <citation type="submission" date="2016-06" db="EMBL/GenBank/DDBJ databases">
        <title>The Draft Genome Sequence and Annotation of the Desert Woodrat Neotoma lepida.</title>
        <authorList>
            <person name="Campbell M."/>
            <person name="Oakeson K.F."/>
            <person name="Yandell M."/>
            <person name="Halpert J.R."/>
            <person name="Dearing D."/>
        </authorList>
    </citation>
    <scope>NUCLEOTIDE SEQUENCE [LARGE SCALE GENOMIC DNA]</scope>
    <source>
        <strain evidence="2">417</strain>
        <tissue evidence="2">Liver</tissue>
    </source>
</reference>
<feature type="compositionally biased region" description="Acidic residues" evidence="1">
    <location>
        <begin position="77"/>
        <end position="86"/>
    </location>
</feature>
<feature type="non-terminal residue" evidence="2">
    <location>
        <position position="184"/>
    </location>
</feature>
<evidence type="ECO:0000256" key="1">
    <source>
        <dbReference type="SAM" id="MobiDB-lite"/>
    </source>
</evidence>
<evidence type="ECO:0000313" key="2">
    <source>
        <dbReference type="EMBL" id="OBS64317.1"/>
    </source>
</evidence>
<comment type="caution">
    <text evidence="2">The sequence shown here is derived from an EMBL/GenBank/DDBJ whole genome shotgun (WGS) entry which is preliminary data.</text>
</comment>
<dbReference type="EMBL" id="LZPO01097235">
    <property type="protein sequence ID" value="OBS64317.1"/>
    <property type="molecule type" value="Genomic_DNA"/>
</dbReference>
<protein>
    <submittedName>
        <fullName evidence="2">Uncharacterized protein</fullName>
    </submittedName>
</protein>
<feature type="compositionally biased region" description="Polar residues" evidence="1">
    <location>
        <begin position="55"/>
        <end position="71"/>
    </location>
</feature>
<proteinExistence type="predicted"/>
<evidence type="ECO:0000313" key="3">
    <source>
        <dbReference type="Proteomes" id="UP000092124"/>
    </source>
</evidence>